<gene>
    <name evidence="2" type="ORF">C7C56_004555</name>
</gene>
<evidence type="ECO:0000313" key="3">
    <source>
        <dbReference type="Proteomes" id="UP000241421"/>
    </source>
</evidence>
<dbReference type="PANTHER" id="PTHR43610">
    <property type="entry name" value="BLL6696 PROTEIN"/>
    <property type="match status" value="1"/>
</dbReference>
<dbReference type="OrthoDB" id="5295305at2"/>
<evidence type="ECO:0000259" key="1">
    <source>
        <dbReference type="Pfam" id="PF13302"/>
    </source>
</evidence>
<comment type="caution">
    <text evidence="2">The sequence shown here is derived from an EMBL/GenBank/DDBJ whole genome shotgun (WGS) entry which is preliminary data.</text>
</comment>
<proteinExistence type="predicted"/>
<dbReference type="PANTHER" id="PTHR43610:SF1">
    <property type="entry name" value="N-ACETYLTRANSFERASE DOMAIN-CONTAINING PROTEIN"/>
    <property type="match status" value="1"/>
</dbReference>
<organism evidence="2 3">
    <name type="scientific">Massilia glaciei</name>
    <dbReference type="NCBI Taxonomy" id="1524097"/>
    <lineage>
        <taxon>Bacteria</taxon>
        <taxon>Pseudomonadati</taxon>
        <taxon>Pseudomonadota</taxon>
        <taxon>Betaproteobacteria</taxon>
        <taxon>Burkholderiales</taxon>
        <taxon>Oxalobacteraceae</taxon>
        <taxon>Telluria group</taxon>
        <taxon>Massilia</taxon>
    </lineage>
</organism>
<keyword evidence="3" id="KW-1185">Reference proteome</keyword>
<dbReference type="GO" id="GO:0016747">
    <property type="term" value="F:acyltransferase activity, transferring groups other than amino-acyl groups"/>
    <property type="evidence" value="ECO:0007669"/>
    <property type="project" value="InterPro"/>
</dbReference>
<evidence type="ECO:0000313" key="2">
    <source>
        <dbReference type="EMBL" id="PWF54919.1"/>
    </source>
</evidence>
<name>A0A2U2I5J2_9BURK</name>
<dbReference type="SUPFAM" id="SSF55729">
    <property type="entry name" value="Acyl-CoA N-acyltransferases (Nat)"/>
    <property type="match status" value="1"/>
</dbReference>
<feature type="domain" description="N-acetyltransferase" evidence="1">
    <location>
        <begin position="15"/>
        <end position="150"/>
    </location>
</feature>
<accession>A0A2U2I5J2</accession>
<dbReference type="RefSeq" id="WP_106756302.1">
    <property type="nucleotide sequence ID" value="NZ_PXWF02000062.1"/>
</dbReference>
<dbReference type="Proteomes" id="UP000241421">
    <property type="component" value="Unassembled WGS sequence"/>
</dbReference>
<dbReference type="Pfam" id="PF13302">
    <property type="entry name" value="Acetyltransf_3"/>
    <property type="match status" value="1"/>
</dbReference>
<sequence>MIVAAPTVLRCNGVRLEPLAPAHADGLRAAATDGRLWKLRVTSVPEPRDVEQYIAAALATPNRLAFAVVDEAGGAVMGTTSYHDIVAPIDRLEIGWAWYAKSRQRSHVNTSCKIALLTHAFETLGCAVVGLRTDNFNFASQAAIERLGAKRDGVIRHSHQRRDGTVRDTVMYSIVRGEWPEIKAQLHYKLQRD</sequence>
<dbReference type="AlphaFoldDB" id="A0A2U2I5J2"/>
<dbReference type="EMBL" id="PXWF02000062">
    <property type="protein sequence ID" value="PWF54919.1"/>
    <property type="molecule type" value="Genomic_DNA"/>
</dbReference>
<dbReference type="Gene3D" id="3.40.630.30">
    <property type="match status" value="1"/>
</dbReference>
<protein>
    <submittedName>
        <fullName evidence="2">N-acetyltransferase</fullName>
    </submittedName>
</protein>
<dbReference type="InterPro" id="IPR000182">
    <property type="entry name" value="GNAT_dom"/>
</dbReference>
<keyword evidence="2" id="KW-0808">Transferase</keyword>
<reference evidence="2 3" key="1">
    <citation type="submission" date="2018-04" db="EMBL/GenBank/DDBJ databases">
        <title>Massilia violaceinigra sp. nov., a novel purple-pigmented bacterium isolated from Tianshan glacier, Xinjiang, China.</title>
        <authorList>
            <person name="Wang H."/>
        </authorList>
    </citation>
    <scope>NUCLEOTIDE SEQUENCE [LARGE SCALE GENOMIC DNA]</scope>
    <source>
        <strain evidence="2 3">B448-2</strain>
    </source>
</reference>
<dbReference type="InterPro" id="IPR016181">
    <property type="entry name" value="Acyl_CoA_acyltransferase"/>
</dbReference>